<dbReference type="InterPro" id="IPR007094">
    <property type="entry name" value="RNA-dir_pol_PSvirus"/>
</dbReference>
<dbReference type="PROSITE" id="PS50158">
    <property type="entry name" value="ZF_CCHC"/>
    <property type="match status" value="2"/>
</dbReference>
<name>A0A1L3KGS2_9VIRU</name>
<feature type="domain" description="CCHC-type" evidence="6">
    <location>
        <begin position="723"/>
        <end position="738"/>
    </location>
</feature>
<protein>
    <recommendedName>
        <fullName evidence="9">RNA-dependent RNA polymerase</fullName>
    </recommendedName>
</protein>
<dbReference type="SUPFAM" id="SSF56672">
    <property type="entry name" value="DNA/RNA polymerases"/>
    <property type="match status" value="1"/>
</dbReference>
<keyword evidence="3" id="KW-0693">Viral RNA replication</keyword>
<evidence type="ECO:0000256" key="4">
    <source>
        <dbReference type="PROSITE-ProRule" id="PRU00047"/>
    </source>
</evidence>
<keyword evidence="4" id="KW-0863">Zinc-finger</keyword>
<evidence type="ECO:0000259" key="6">
    <source>
        <dbReference type="PROSITE" id="PS50158"/>
    </source>
</evidence>
<keyword evidence="2" id="KW-0548">Nucleotidyltransferase</keyword>
<dbReference type="GO" id="GO:0008270">
    <property type="term" value="F:zinc ion binding"/>
    <property type="evidence" value="ECO:0007669"/>
    <property type="project" value="UniProtKB-KW"/>
</dbReference>
<evidence type="ECO:0000256" key="3">
    <source>
        <dbReference type="ARBA" id="ARBA00022953"/>
    </source>
</evidence>
<dbReference type="SMART" id="SM00343">
    <property type="entry name" value="ZnF_C2HC"/>
    <property type="match status" value="2"/>
</dbReference>
<keyword evidence="4" id="KW-0479">Metal-binding</keyword>
<organism evidence="8">
    <name type="scientific">Hubei noda-like virus 4</name>
    <dbReference type="NCBI Taxonomy" id="1922984"/>
    <lineage>
        <taxon>Viruses</taxon>
        <taxon>Riboviria</taxon>
    </lineage>
</organism>
<reference evidence="8" key="1">
    <citation type="journal article" date="2016" name="Nature">
        <title>Redefining the invertebrate RNA virosphere.</title>
        <authorList>
            <person name="Shi M."/>
            <person name="Lin X.D."/>
            <person name="Tian J.H."/>
            <person name="Chen L.J."/>
            <person name="Chen X."/>
            <person name="Li C.X."/>
            <person name="Qin X.C."/>
            <person name="Li J."/>
            <person name="Cao J.P."/>
            <person name="Eden J.S."/>
            <person name="Buchmann J."/>
            <person name="Wang W."/>
            <person name="Xu J."/>
            <person name="Holmes E.C."/>
            <person name="Zhang Y.Z."/>
        </authorList>
    </citation>
    <scope>NUCLEOTIDE SEQUENCE</scope>
    <source>
        <strain evidence="8">WHBL72570</strain>
    </source>
</reference>
<evidence type="ECO:0000256" key="2">
    <source>
        <dbReference type="ARBA" id="ARBA00022695"/>
    </source>
</evidence>
<keyword evidence="1" id="KW-0808">Transferase</keyword>
<dbReference type="GO" id="GO:0003968">
    <property type="term" value="F:RNA-directed RNA polymerase activity"/>
    <property type="evidence" value="ECO:0007669"/>
    <property type="project" value="InterPro"/>
</dbReference>
<dbReference type="InterPro" id="IPR036875">
    <property type="entry name" value="Znf_CCHC_sf"/>
</dbReference>
<dbReference type="GO" id="GO:0003676">
    <property type="term" value="F:nucleic acid binding"/>
    <property type="evidence" value="ECO:0007669"/>
    <property type="project" value="InterPro"/>
</dbReference>
<keyword evidence="4" id="KW-0862">Zinc</keyword>
<evidence type="ECO:0008006" key="9">
    <source>
        <dbReference type="Google" id="ProtNLM"/>
    </source>
</evidence>
<dbReference type="Pfam" id="PF00098">
    <property type="entry name" value="zf-CCHC"/>
    <property type="match status" value="2"/>
</dbReference>
<evidence type="ECO:0000259" key="7">
    <source>
        <dbReference type="PROSITE" id="PS50507"/>
    </source>
</evidence>
<dbReference type="InterPro" id="IPR043502">
    <property type="entry name" value="DNA/RNA_pol_sf"/>
</dbReference>
<feature type="domain" description="RdRp catalytic" evidence="7">
    <location>
        <begin position="362"/>
        <end position="484"/>
    </location>
</feature>
<dbReference type="Gene3D" id="4.10.60.10">
    <property type="entry name" value="Zinc finger, CCHC-type"/>
    <property type="match status" value="1"/>
</dbReference>
<sequence>MKVLVFPTLTGSSGAWSWRYAGEHRFIISSAGRERVVAGLREARSRAWLGPFVQDVSVVARDDELAPMCTVRYSLPYFTIHGLPLANPVTESEDAACLYHPDTDKVELCWIGSATSYHISANAYRSAQARYRLATTKAYGVVAVALQPATKDEAVVAMAMSLIKSEVHFSAGRLPDINNMPLYVGGYPEDARPMGVEPVSNVVYAVETFGTGAVMISIESERDTIDRRIAQPRSLFCGDAMIDAYAKEFLDYVCGGASLLPVDADRVERQMDRPSQKSNRRAVDTIMDILPAGLKQLFTKREAVPVGKPARNICTVSPQRLYRAARFMIAASDYMHKFVWWVWGHGSGATSRKYRESCASHPTMMESDFSKFDASLGPFWLEFNREFMFRLFSGHVAEIDELLRDSEWQQVSTTLRQRFSYGCGRFSGVNETALFNTIDQAFVQYCTFRRCGSSHAEAVELLEKSLFGGDDGIVPYVGQDLPGTAAVFGMKVTYRIFESHSPCRFLGRIYLCGAESTDSVHDISDWAANVHLVSRAGNISIAQALVNTATGMWVTDSKTPIISDFCKSVFRAYPHLSRNIHRNDEWWFSHYDLDDPFTLEDYCDGDAIVAFFASVMGVDVNDLYALRTWFRENDFHVGARLPVLEVQFKPKINGAFQIFGIPFGAPTEPPALPRISFKEVETIMKDLPDLSEASPASDWMSQLEPMGDAEKAVTKALFGDDDCFNCGMDGHRAADCPNKQRCRACGGVGHVAKRCTADAEKAAARRLADEIASEMGLGDPPPARGRARRKGKRG</sequence>
<dbReference type="InterPro" id="IPR001878">
    <property type="entry name" value="Znf_CCHC"/>
</dbReference>
<dbReference type="SUPFAM" id="SSF57756">
    <property type="entry name" value="Retrovirus zinc finger-like domains"/>
    <property type="match status" value="1"/>
</dbReference>
<evidence type="ECO:0000313" key="8">
    <source>
        <dbReference type="EMBL" id="APG76502.1"/>
    </source>
</evidence>
<dbReference type="EMBL" id="KX883214">
    <property type="protein sequence ID" value="APG76502.1"/>
    <property type="molecule type" value="Genomic_RNA"/>
</dbReference>
<feature type="domain" description="CCHC-type" evidence="6">
    <location>
        <begin position="741"/>
        <end position="755"/>
    </location>
</feature>
<evidence type="ECO:0000256" key="1">
    <source>
        <dbReference type="ARBA" id="ARBA00022679"/>
    </source>
</evidence>
<dbReference type="GO" id="GO:0039694">
    <property type="term" value="P:viral RNA genome replication"/>
    <property type="evidence" value="ECO:0007669"/>
    <property type="project" value="InterPro"/>
</dbReference>
<accession>A0A1L3KGS2</accession>
<dbReference type="PROSITE" id="PS50507">
    <property type="entry name" value="RDRP_SSRNA_POS"/>
    <property type="match status" value="1"/>
</dbReference>
<evidence type="ECO:0000256" key="5">
    <source>
        <dbReference type="SAM" id="MobiDB-lite"/>
    </source>
</evidence>
<proteinExistence type="predicted"/>
<feature type="compositionally biased region" description="Basic residues" evidence="5">
    <location>
        <begin position="785"/>
        <end position="794"/>
    </location>
</feature>
<feature type="region of interest" description="Disordered" evidence="5">
    <location>
        <begin position="771"/>
        <end position="794"/>
    </location>
</feature>